<dbReference type="EMBL" id="MGHU01000028">
    <property type="protein sequence ID" value="OGM77225.1"/>
    <property type="molecule type" value="Genomic_DNA"/>
</dbReference>
<evidence type="ECO:0008006" key="4">
    <source>
        <dbReference type="Google" id="ProtNLM"/>
    </source>
</evidence>
<proteinExistence type="predicted"/>
<comment type="caution">
    <text evidence="2">The sequence shown here is derived from an EMBL/GenBank/DDBJ whole genome shotgun (WGS) entry which is preliminary data.</text>
</comment>
<dbReference type="Proteomes" id="UP000179241">
    <property type="component" value="Unassembled WGS sequence"/>
</dbReference>
<reference evidence="2 3" key="1">
    <citation type="journal article" date="2016" name="Nat. Commun.">
        <title>Thousands of microbial genomes shed light on interconnected biogeochemical processes in an aquifer system.</title>
        <authorList>
            <person name="Anantharaman K."/>
            <person name="Brown C.T."/>
            <person name="Hug L.A."/>
            <person name="Sharon I."/>
            <person name="Castelle C.J."/>
            <person name="Probst A.J."/>
            <person name="Thomas B.C."/>
            <person name="Singh A."/>
            <person name="Wilkins M.J."/>
            <person name="Karaoz U."/>
            <person name="Brodie E.L."/>
            <person name="Williams K.H."/>
            <person name="Hubbard S.S."/>
            <person name="Banfield J.F."/>
        </authorList>
    </citation>
    <scope>NUCLEOTIDE SEQUENCE [LARGE SCALE GENOMIC DNA]</scope>
</reference>
<evidence type="ECO:0000313" key="2">
    <source>
        <dbReference type="EMBL" id="OGM77225.1"/>
    </source>
</evidence>
<dbReference type="AlphaFoldDB" id="A0A1F8CNT8"/>
<protein>
    <recommendedName>
        <fullName evidence="4">Gingipain propeptide domain-containing protein</fullName>
    </recommendedName>
</protein>
<keyword evidence="1" id="KW-0732">Signal</keyword>
<name>A0A1F8CNT8_9BACT</name>
<feature type="chain" id="PRO_5009535096" description="Gingipain propeptide domain-containing protein" evidence="1">
    <location>
        <begin position="23"/>
        <end position="181"/>
    </location>
</feature>
<accession>A0A1F8CNT8</accession>
<organism evidence="2 3">
    <name type="scientific">Candidatus Woesebacteria bacterium RIFOXYA1_FULL_43_9</name>
    <dbReference type="NCBI Taxonomy" id="1802534"/>
    <lineage>
        <taxon>Bacteria</taxon>
        <taxon>Candidatus Woeseibacteriota</taxon>
    </lineage>
</organism>
<evidence type="ECO:0000313" key="3">
    <source>
        <dbReference type="Proteomes" id="UP000179241"/>
    </source>
</evidence>
<sequence>MRKIVLVLILLPLFHSSTLVTALAVDYRSNNYQVIVEPITGTPFSPEPTLVEISGTGTTAVRFEYDSLIPSNYATPPLSAIHKLSTTFFESGSIYLLMDHRPLDQSGLALAKWTDKNNFGLGYNLGYGKYLPPPSKAELETPVKIKTGSGQTDIHFVVNYPTSKREFTYTSRLNYLIVPNI</sequence>
<feature type="signal peptide" evidence="1">
    <location>
        <begin position="1"/>
        <end position="22"/>
    </location>
</feature>
<gene>
    <name evidence="2" type="ORF">A2188_01545</name>
</gene>
<evidence type="ECO:0000256" key="1">
    <source>
        <dbReference type="SAM" id="SignalP"/>
    </source>
</evidence>